<keyword evidence="5 10" id="KW-1015">Disulfide bond</keyword>
<evidence type="ECO:0000256" key="2">
    <source>
        <dbReference type="ARBA" id="ARBA00020570"/>
    </source>
</evidence>
<dbReference type="GO" id="GO:0015035">
    <property type="term" value="F:protein-disulfide reductase activity"/>
    <property type="evidence" value="ECO:0007669"/>
    <property type="project" value="UniProtKB-UniRule"/>
</dbReference>
<keyword evidence="4" id="KW-0249">Electron transport</keyword>
<dbReference type="Pfam" id="PF00085">
    <property type="entry name" value="Thioredoxin"/>
    <property type="match status" value="1"/>
</dbReference>
<evidence type="ECO:0000256" key="6">
    <source>
        <dbReference type="ARBA" id="ARBA00023284"/>
    </source>
</evidence>
<evidence type="ECO:0000256" key="9">
    <source>
        <dbReference type="PIRSR" id="PIRSR000077-1"/>
    </source>
</evidence>
<dbReference type="PRINTS" id="PR00421">
    <property type="entry name" value="THIOREDOXIN"/>
</dbReference>
<evidence type="ECO:0000313" key="13">
    <source>
        <dbReference type="Proteomes" id="UP000664218"/>
    </source>
</evidence>
<proteinExistence type="inferred from homology"/>
<evidence type="ECO:0000256" key="5">
    <source>
        <dbReference type="ARBA" id="ARBA00023157"/>
    </source>
</evidence>
<keyword evidence="3" id="KW-0813">Transport</keyword>
<dbReference type="InterPro" id="IPR013766">
    <property type="entry name" value="Thioredoxin_domain"/>
</dbReference>
<evidence type="ECO:0000256" key="4">
    <source>
        <dbReference type="ARBA" id="ARBA00022982"/>
    </source>
</evidence>
<dbReference type="GO" id="GO:0005829">
    <property type="term" value="C:cytosol"/>
    <property type="evidence" value="ECO:0007669"/>
    <property type="project" value="TreeGrafter"/>
</dbReference>
<evidence type="ECO:0000256" key="3">
    <source>
        <dbReference type="ARBA" id="ARBA00022448"/>
    </source>
</evidence>
<organism evidence="12 13">
    <name type="scientific">Proteiniclasticum aestuarii</name>
    <dbReference type="NCBI Taxonomy" id="2817862"/>
    <lineage>
        <taxon>Bacteria</taxon>
        <taxon>Bacillati</taxon>
        <taxon>Bacillota</taxon>
        <taxon>Clostridia</taxon>
        <taxon>Eubacteriales</taxon>
        <taxon>Clostridiaceae</taxon>
        <taxon>Proteiniclasticum</taxon>
    </lineage>
</organism>
<dbReference type="PROSITE" id="PS51352">
    <property type="entry name" value="THIOREDOXIN_2"/>
    <property type="match status" value="1"/>
</dbReference>
<dbReference type="InterPro" id="IPR005746">
    <property type="entry name" value="Thioredoxin"/>
</dbReference>
<feature type="active site" description="Nucleophile" evidence="9">
    <location>
        <position position="33"/>
    </location>
</feature>
<gene>
    <name evidence="12" type="primary">trxA</name>
    <name evidence="12" type="ORF">J3A84_05670</name>
</gene>
<evidence type="ECO:0000256" key="8">
    <source>
        <dbReference type="PIRNR" id="PIRNR000077"/>
    </source>
</evidence>
<dbReference type="PROSITE" id="PS00194">
    <property type="entry name" value="THIOREDOXIN_1"/>
    <property type="match status" value="1"/>
</dbReference>
<evidence type="ECO:0000256" key="10">
    <source>
        <dbReference type="PIRSR" id="PIRSR000077-4"/>
    </source>
</evidence>
<dbReference type="InterPro" id="IPR017937">
    <property type="entry name" value="Thioredoxin_CS"/>
</dbReference>
<comment type="similarity">
    <text evidence="1 8">Belongs to the thioredoxin family.</text>
</comment>
<dbReference type="CDD" id="cd02947">
    <property type="entry name" value="TRX_family"/>
    <property type="match status" value="1"/>
</dbReference>
<dbReference type="AlphaFoldDB" id="A0A939H9P8"/>
<dbReference type="EMBL" id="JAFNJU010000003">
    <property type="protein sequence ID" value="MBO1264528.1"/>
    <property type="molecule type" value="Genomic_DNA"/>
</dbReference>
<dbReference type="InterPro" id="IPR036249">
    <property type="entry name" value="Thioredoxin-like_sf"/>
</dbReference>
<dbReference type="PANTHER" id="PTHR45663">
    <property type="entry name" value="GEO12009P1"/>
    <property type="match status" value="1"/>
</dbReference>
<dbReference type="Proteomes" id="UP000664218">
    <property type="component" value="Unassembled WGS sequence"/>
</dbReference>
<keyword evidence="13" id="KW-1185">Reference proteome</keyword>
<dbReference type="FunFam" id="3.40.30.10:FF:000001">
    <property type="entry name" value="Thioredoxin"/>
    <property type="match status" value="1"/>
</dbReference>
<feature type="disulfide bond" description="Redox-active" evidence="10">
    <location>
        <begin position="30"/>
        <end position="33"/>
    </location>
</feature>
<evidence type="ECO:0000259" key="11">
    <source>
        <dbReference type="PROSITE" id="PS51352"/>
    </source>
</evidence>
<evidence type="ECO:0000256" key="1">
    <source>
        <dbReference type="ARBA" id="ARBA00008987"/>
    </source>
</evidence>
<feature type="site" description="Contributes to redox potential value" evidence="9">
    <location>
        <position position="32"/>
    </location>
</feature>
<dbReference type="PIRSF" id="PIRSF000077">
    <property type="entry name" value="Thioredoxin"/>
    <property type="match status" value="1"/>
</dbReference>
<dbReference type="RefSeq" id="WP_207599034.1">
    <property type="nucleotide sequence ID" value="NZ_JAFNJU010000003.1"/>
</dbReference>
<feature type="domain" description="Thioredoxin" evidence="11">
    <location>
        <begin position="1"/>
        <end position="105"/>
    </location>
</feature>
<protein>
    <recommendedName>
        <fullName evidence="2 7">Thioredoxin</fullName>
    </recommendedName>
</protein>
<sequence length="105" mass="12111">MIRNTGEGTFEKDVLERKGLVLVDFWAPWCGPCKMIAPVLEQVAEEHKEEIEIAKLNVDDHSIIAQRYKIRSIPTMILFKDGKPVDGAIGMRSKDYFKELIRKHK</sequence>
<keyword evidence="6 10" id="KW-0676">Redox-active center</keyword>
<evidence type="ECO:0000313" key="12">
    <source>
        <dbReference type="EMBL" id="MBO1264528.1"/>
    </source>
</evidence>
<feature type="active site" description="Nucleophile" evidence="9">
    <location>
        <position position="30"/>
    </location>
</feature>
<reference evidence="12" key="1">
    <citation type="submission" date="2021-03" db="EMBL/GenBank/DDBJ databases">
        <title>Proteiniclasticum marinus sp. nov., isolated from tidal flat sediment.</title>
        <authorList>
            <person name="Namirimu T."/>
            <person name="Yang J.-A."/>
            <person name="Yang S.-H."/>
            <person name="Kim Y.-J."/>
            <person name="Kwon K.K."/>
        </authorList>
    </citation>
    <scope>NUCLEOTIDE SEQUENCE</scope>
    <source>
        <strain evidence="12">SCR006</strain>
    </source>
</reference>
<accession>A0A939H9P8</accession>
<dbReference type="PANTHER" id="PTHR45663:SF11">
    <property type="entry name" value="GEO12009P1"/>
    <property type="match status" value="1"/>
</dbReference>
<feature type="site" description="Deprotonates C-terminal active site Cys" evidence="9">
    <location>
        <position position="24"/>
    </location>
</feature>
<comment type="caution">
    <text evidence="12">The sequence shown here is derived from an EMBL/GenBank/DDBJ whole genome shotgun (WGS) entry which is preliminary data.</text>
</comment>
<name>A0A939H9P8_9CLOT</name>
<evidence type="ECO:0000256" key="7">
    <source>
        <dbReference type="NCBIfam" id="TIGR01068"/>
    </source>
</evidence>
<dbReference type="NCBIfam" id="TIGR01068">
    <property type="entry name" value="thioredoxin"/>
    <property type="match status" value="1"/>
</dbReference>
<feature type="site" description="Contributes to redox potential value" evidence="9">
    <location>
        <position position="31"/>
    </location>
</feature>
<dbReference type="Gene3D" id="3.40.30.10">
    <property type="entry name" value="Glutaredoxin"/>
    <property type="match status" value="1"/>
</dbReference>
<dbReference type="SUPFAM" id="SSF52833">
    <property type="entry name" value="Thioredoxin-like"/>
    <property type="match status" value="1"/>
</dbReference>
<dbReference type="GO" id="GO:0045454">
    <property type="term" value="P:cell redox homeostasis"/>
    <property type="evidence" value="ECO:0007669"/>
    <property type="project" value="TreeGrafter"/>
</dbReference>